<dbReference type="OrthoDB" id="446088at2759"/>
<feature type="compositionally biased region" description="Low complexity" evidence="1">
    <location>
        <begin position="67"/>
        <end position="80"/>
    </location>
</feature>
<dbReference type="EMBL" id="CAJNDS010002797">
    <property type="protein sequence ID" value="CAE7600864.1"/>
    <property type="molecule type" value="Genomic_DNA"/>
</dbReference>
<reference evidence="2" key="1">
    <citation type="submission" date="2021-02" db="EMBL/GenBank/DDBJ databases">
        <authorList>
            <person name="Dougan E. K."/>
            <person name="Rhodes N."/>
            <person name="Thang M."/>
            <person name="Chan C."/>
        </authorList>
    </citation>
    <scope>NUCLEOTIDE SEQUENCE</scope>
</reference>
<sequence>MTDGTGAAESLMEARRVYSEQATLVQGPAYAASQQLFFEQRRVAKRGPPTPAFSSTGLATPTGDTFGPTAPTASGSTPPAKQDTGLFQPMHYQQETAFVATAHSAGVNANNPTDMALWMKETISTRAQVLDTIRHYHTAVIRPELYNLINQVEAALVSLDDRLLRQSKELAWMASENRALQKQSAALMVILTGWDTSMSPSERLFMVNWMLEQITHVQAFLQQRGWANFDGEYKYLNVLSADPSTPPAGAQKWSSVTLLSFKSWDLRKAFMEAYGGTQGTPLYKDARTPVPRHHIRATPSSPQFQRKLEIPIRVLLQALNLKEETEPRQVVILWKTLTVMSPQLARGFDEQATACARLHYYAEGEQFKGILEITKVISDWLATTPPDELMTEEDTIWSYSWNKIVFGVQQEMDAAERDHFANAKAAAKGTGKGMLAGKGSRHWTAPMIYSASSMPYPIDLEIRLVSQVAYVWDEYCDKFGENSRKCGDYRQATFSGAPVAATPLLTVWVPALDAFDGSFSAVGAGAWVGLYYQKRRAAHWHWTVWSPDPNGYLRFNNAKQFIAQDLLVTIIF</sequence>
<evidence type="ECO:0000313" key="2">
    <source>
        <dbReference type="EMBL" id="CAE7600864.1"/>
    </source>
</evidence>
<dbReference type="Proteomes" id="UP000604046">
    <property type="component" value="Unassembled WGS sequence"/>
</dbReference>
<dbReference type="AlphaFoldDB" id="A0A812V6D7"/>
<proteinExistence type="predicted"/>
<accession>A0A812V6D7</accession>
<keyword evidence="3" id="KW-1185">Reference proteome</keyword>
<gene>
    <name evidence="2" type="ORF">SNAT2548_LOCUS34175</name>
</gene>
<name>A0A812V6D7_9DINO</name>
<protein>
    <submittedName>
        <fullName evidence="2">Uncharacterized protein</fullName>
    </submittedName>
</protein>
<comment type="caution">
    <text evidence="2">The sequence shown here is derived from an EMBL/GenBank/DDBJ whole genome shotgun (WGS) entry which is preliminary data.</text>
</comment>
<organism evidence="2 3">
    <name type="scientific">Symbiodinium natans</name>
    <dbReference type="NCBI Taxonomy" id="878477"/>
    <lineage>
        <taxon>Eukaryota</taxon>
        <taxon>Sar</taxon>
        <taxon>Alveolata</taxon>
        <taxon>Dinophyceae</taxon>
        <taxon>Suessiales</taxon>
        <taxon>Symbiodiniaceae</taxon>
        <taxon>Symbiodinium</taxon>
    </lineage>
</organism>
<feature type="region of interest" description="Disordered" evidence="1">
    <location>
        <begin position="45"/>
        <end position="80"/>
    </location>
</feature>
<evidence type="ECO:0000313" key="3">
    <source>
        <dbReference type="Proteomes" id="UP000604046"/>
    </source>
</evidence>
<feature type="compositionally biased region" description="Polar residues" evidence="1">
    <location>
        <begin position="52"/>
        <end position="63"/>
    </location>
</feature>
<evidence type="ECO:0000256" key="1">
    <source>
        <dbReference type="SAM" id="MobiDB-lite"/>
    </source>
</evidence>